<feature type="transmembrane region" description="Helical" evidence="2">
    <location>
        <begin position="1137"/>
        <end position="1157"/>
    </location>
</feature>
<feature type="region of interest" description="Disordered" evidence="1">
    <location>
        <begin position="724"/>
        <end position="745"/>
    </location>
</feature>
<gene>
    <name evidence="3" type="ORF">J3U88_33475</name>
</gene>
<proteinExistence type="predicted"/>
<protein>
    <submittedName>
        <fullName evidence="3">Uncharacterized protein</fullName>
    </submittedName>
</protein>
<accession>A0A8J7QLL7</accession>
<keyword evidence="2" id="KW-0812">Transmembrane</keyword>
<keyword evidence="2" id="KW-1133">Transmembrane helix</keyword>
<keyword evidence="4" id="KW-1185">Reference proteome</keyword>
<keyword evidence="2" id="KW-0472">Membrane</keyword>
<organism evidence="3 4">
    <name type="scientific">Acanthopleuribacter pedis</name>
    <dbReference type="NCBI Taxonomy" id="442870"/>
    <lineage>
        <taxon>Bacteria</taxon>
        <taxon>Pseudomonadati</taxon>
        <taxon>Acidobacteriota</taxon>
        <taxon>Holophagae</taxon>
        <taxon>Acanthopleuribacterales</taxon>
        <taxon>Acanthopleuribacteraceae</taxon>
        <taxon>Acanthopleuribacter</taxon>
    </lineage>
</organism>
<sequence length="1166" mass="130877">MGTYCKPNSRNSGFNLMLDRFEKSLRRKIRCGDLPFLGMYHTEFKSTDHLIRNKLAAHKRHHDPVAFLTDCFYRWPALFGAYLTNLLYTHYGETSTKAVYCHLEEGFGFKLSHGARRELYKSFLHVCATLRLPPTPQHTQSAYMVRLYLSQVGVPTTALPRLVKGMFAFAKEHGLPSPDDDAALIAWQQHYLAMNGAAHSAGTRAALHNDTNAYYTRWFLDTWHQKKETQPETNPFFAALEQQIAPLRAAAVLVEAALNLPSIRWDGNDYGLFLPPRDNAPWHLSLDDQPSTVYPEQDGVLFPLTAERFSRITADCTIGPVSWSDELWPGPAGNRFLVFPARGGDLIARGKLFRADQAGELGLTLDPGAYVVLSEFQPLGLPSQPFGFDPELHVTELDLRPGAEVVFRYGRAAAHFAGFHTTALSLDGAYHQPLKGRGFFQSNNCHLLIDWAGQEKENDEDRFHLVVRCETWRQTLPVDPEDDPRIHLDFEGCPTGMRQVVFELRREGHGRAEARLSALVWVGLQRVTGGAFHGAATNFVSESSENCEQRADGIGCRDRHHRTMEPAFALSDKRTLRFRFALPGLFLSLREQGAKIDAERFIPLGSECALRGETRRRLTVYYQEPAVLQLGDYLARPDFPRKGCFSVDTAAFIDAVQPGNNGLWLVPEQGPRVLLATWFHPHTVADSSVETGLNHIIWRFYPRAVMFELAAELENLITGQTTRWSGKSYEQPPGGGDEPLMRFEGETSPNRAGLYENRLILTTDDLDSGLYRVSVQGRIGSRWGLLTDARAGRETLVFVKSNKQIQPIQAAEILWAAGPPVHGEARLNRFLRLHRLLASHHAEGAWARMEPLTPLWCEELAALDPAALSDELVCQWVRECLNAGAAHAPAGWLPHWNPAAFRPHFFAQPAARYRTLLPRDRNASFSDCRNMVFQMAVWAGGDLHGLAKSGRLHPVFWGGFRNLAEAQQDAAELRGFCLARYQEAMGRLALDDTWRWLRRASWQPGEQDYLGPHHLRYALAALGRHFQRDSPGDYPYAGKALFFATQVGRALGETRAGQAHPGPDRVSFTAPAGTLFSSETPERTDQEALAPAHQLIALLAKACRWETRAQGVLEALMAQMTAASAGSPLDTRKRLGFLLYLGFDLFGFYLLFWELIFRFDHDGGRP</sequence>
<comment type="caution">
    <text evidence="3">The sequence shown here is derived from an EMBL/GenBank/DDBJ whole genome shotgun (WGS) entry which is preliminary data.</text>
</comment>
<evidence type="ECO:0000256" key="1">
    <source>
        <dbReference type="SAM" id="MobiDB-lite"/>
    </source>
</evidence>
<dbReference type="Proteomes" id="UP000664417">
    <property type="component" value="Unassembled WGS sequence"/>
</dbReference>
<dbReference type="AlphaFoldDB" id="A0A8J7QLL7"/>
<evidence type="ECO:0000313" key="3">
    <source>
        <dbReference type="EMBL" id="MBO1323426.1"/>
    </source>
</evidence>
<reference evidence="3" key="1">
    <citation type="submission" date="2021-03" db="EMBL/GenBank/DDBJ databases">
        <authorList>
            <person name="Wang G."/>
        </authorList>
    </citation>
    <scope>NUCLEOTIDE SEQUENCE</scope>
    <source>
        <strain evidence="3">KCTC 12899</strain>
    </source>
</reference>
<dbReference type="EMBL" id="JAFREP010000065">
    <property type="protein sequence ID" value="MBO1323426.1"/>
    <property type="molecule type" value="Genomic_DNA"/>
</dbReference>
<name>A0A8J7QLL7_9BACT</name>
<dbReference type="RefSeq" id="WP_207863579.1">
    <property type="nucleotide sequence ID" value="NZ_JAFREP010000065.1"/>
</dbReference>
<evidence type="ECO:0000256" key="2">
    <source>
        <dbReference type="SAM" id="Phobius"/>
    </source>
</evidence>
<evidence type="ECO:0000313" key="4">
    <source>
        <dbReference type="Proteomes" id="UP000664417"/>
    </source>
</evidence>